<keyword evidence="3" id="KW-1185">Reference proteome</keyword>
<organism evidence="2 3">
    <name type="scientific">Ooceraea biroi</name>
    <name type="common">Clonal raider ant</name>
    <name type="synonym">Cerapachys biroi</name>
    <dbReference type="NCBI Taxonomy" id="2015173"/>
    <lineage>
        <taxon>Eukaryota</taxon>
        <taxon>Metazoa</taxon>
        <taxon>Ecdysozoa</taxon>
        <taxon>Arthropoda</taxon>
        <taxon>Hexapoda</taxon>
        <taxon>Insecta</taxon>
        <taxon>Pterygota</taxon>
        <taxon>Neoptera</taxon>
        <taxon>Endopterygota</taxon>
        <taxon>Hymenoptera</taxon>
        <taxon>Apocrita</taxon>
        <taxon>Aculeata</taxon>
        <taxon>Formicoidea</taxon>
        <taxon>Formicidae</taxon>
        <taxon>Dorylinae</taxon>
        <taxon>Ooceraea</taxon>
    </lineage>
</organism>
<gene>
    <name evidence="2" type="ORF">X777_03860</name>
</gene>
<feature type="region of interest" description="Disordered" evidence="1">
    <location>
        <begin position="1"/>
        <end position="26"/>
    </location>
</feature>
<accession>A0A026WHY0</accession>
<sequence length="149" mass="16401">MELHKFSDCPLTARNTAPGSQGEAKVSADSARTGILLSSDAIARIREIARNKNLKNCIAFRSFDGSRSFRLALKLKKAAIFSKTELLRERRPLLARQIRADQRPACCSAGALASRDRSIASAPRPARRRQEMIARCACTHCASVAHCYT</sequence>
<proteinExistence type="predicted"/>
<name>A0A026WHY0_OOCBI</name>
<dbReference type="AlphaFoldDB" id="A0A026WHY0"/>
<protein>
    <submittedName>
        <fullName evidence="2">Uncharacterized protein</fullName>
    </submittedName>
</protein>
<evidence type="ECO:0000313" key="2">
    <source>
        <dbReference type="EMBL" id="EZA55605.1"/>
    </source>
</evidence>
<dbReference type="Proteomes" id="UP000053097">
    <property type="component" value="Unassembled WGS sequence"/>
</dbReference>
<evidence type="ECO:0000256" key="1">
    <source>
        <dbReference type="SAM" id="MobiDB-lite"/>
    </source>
</evidence>
<dbReference type="EMBL" id="KK107199">
    <property type="protein sequence ID" value="EZA55605.1"/>
    <property type="molecule type" value="Genomic_DNA"/>
</dbReference>
<evidence type="ECO:0000313" key="3">
    <source>
        <dbReference type="Proteomes" id="UP000053097"/>
    </source>
</evidence>
<reference evidence="2 3" key="1">
    <citation type="journal article" date="2014" name="Curr. Biol.">
        <title>The genome of the clonal raider ant Cerapachys biroi.</title>
        <authorList>
            <person name="Oxley P.R."/>
            <person name="Ji L."/>
            <person name="Fetter-Pruneda I."/>
            <person name="McKenzie S.K."/>
            <person name="Li C."/>
            <person name="Hu H."/>
            <person name="Zhang G."/>
            <person name="Kronauer D.J."/>
        </authorList>
    </citation>
    <scope>NUCLEOTIDE SEQUENCE [LARGE SCALE GENOMIC DNA]</scope>
</reference>